<dbReference type="Gene3D" id="3.50.50.60">
    <property type="entry name" value="FAD/NAD(P)-binding domain"/>
    <property type="match status" value="1"/>
</dbReference>
<dbReference type="Gene3D" id="3.30.9.10">
    <property type="entry name" value="D-Amino Acid Oxidase, subunit A, domain 2"/>
    <property type="match status" value="1"/>
</dbReference>
<evidence type="ECO:0000256" key="1">
    <source>
        <dbReference type="ARBA" id="ARBA00023002"/>
    </source>
</evidence>
<dbReference type="Proteomes" id="UP000428803">
    <property type="component" value="Chromosome"/>
</dbReference>
<feature type="domain" description="FAD dependent oxidoreductase" evidence="2">
    <location>
        <begin position="5"/>
        <end position="346"/>
    </location>
</feature>
<evidence type="ECO:0000313" key="3">
    <source>
        <dbReference type="EMBL" id="QGY80390.1"/>
    </source>
</evidence>
<dbReference type="SUPFAM" id="SSF51905">
    <property type="entry name" value="FAD/NAD(P)-binding domain"/>
    <property type="match status" value="1"/>
</dbReference>
<dbReference type="EMBL" id="CP035733">
    <property type="protein sequence ID" value="QGY80390.1"/>
    <property type="molecule type" value="Genomic_DNA"/>
</dbReference>
<evidence type="ECO:0000313" key="4">
    <source>
        <dbReference type="Proteomes" id="UP000428803"/>
    </source>
</evidence>
<name>A0A6I6L3B8_9SPHN</name>
<dbReference type="RefSeq" id="WP_158899569.1">
    <property type="nucleotide sequence ID" value="NZ_CP035733.1"/>
</dbReference>
<dbReference type="GO" id="GO:0016491">
    <property type="term" value="F:oxidoreductase activity"/>
    <property type="evidence" value="ECO:0007669"/>
    <property type="project" value="UniProtKB-KW"/>
</dbReference>
<sequence length="369" mass="39312">MSDFDIAIIGAGIAGASLAAEISAHKSVLLIEAEAHPGYHSTGRSAAFWDESYGGPAVQPLTTASGPFLANPPSAFHEGPLMHPRGALHLGTDAHHLLADALLTDFADSGVRFERLDRQGIEAHVPGLLPAWTSGLWEPDCCDIDVGGLHGAYLRQAKRQNVILQCNSRVQSAQWNAGRWHLATIGASFTADMIVNAAGAWADEVAQLAQVRPLGIQPYRRTIAQLSVSPAAPANLPLVIGLDGSFYFKPDSGGTLWLSPHDETPTPPCDTAPEELDVALAIARLQEVVDWDIRRVEHKWAGLRSFAPDRKPVIGHDPVTPSFFWLAGQGGFGIQTAPAAAMLAASMLSEAVAPPPNVDGNVYLPDRLH</sequence>
<dbReference type="PANTHER" id="PTHR13847">
    <property type="entry name" value="SARCOSINE DEHYDROGENASE-RELATED"/>
    <property type="match status" value="1"/>
</dbReference>
<organism evidence="3 4">
    <name type="scientific">Sphingorhabdus lacus</name>
    <dbReference type="NCBI Taxonomy" id="392610"/>
    <lineage>
        <taxon>Bacteria</taxon>
        <taxon>Pseudomonadati</taxon>
        <taxon>Pseudomonadota</taxon>
        <taxon>Alphaproteobacteria</taxon>
        <taxon>Sphingomonadales</taxon>
        <taxon>Sphingomonadaceae</taxon>
        <taxon>Sphingorhabdus</taxon>
    </lineage>
</organism>
<dbReference type="InterPro" id="IPR006076">
    <property type="entry name" value="FAD-dep_OxRdtase"/>
</dbReference>
<dbReference type="OrthoDB" id="7421214at2"/>
<keyword evidence="4" id="KW-1185">Reference proteome</keyword>
<keyword evidence="1" id="KW-0560">Oxidoreductase</keyword>
<evidence type="ECO:0000259" key="2">
    <source>
        <dbReference type="Pfam" id="PF01266"/>
    </source>
</evidence>
<dbReference type="PANTHER" id="PTHR13847:SF287">
    <property type="entry name" value="FAD-DEPENDENT OXIDOREDUCTASE DOMAIN-CONTAINING PROTEIN 1"/>
    <property type="match status" value="1"/>
</dbReference>
<dbReference type="AlphaFoldDB" id="A0A6I6L3B8"/>
<dbReference type="InterPro" id="IPR036188">
    <property type="entry name" value="FAD/NAD-bd_sf"/>
</dbReference>
<proteinExistence type="predicted"/>
<reference evidence="4" key="1">
    <citation type="submission" date="2019-01" db="EMBL/GenBank/DDBJ databases">
        <title>Sphingorhabdus lacus sp.nov., isolated from an oligotrophic freshwater lake.</title>
        <authorList>
            <person name="Park M."/>
        </authorList>
    </citation>
    <scope>NUCLEOTIDE SEQUENCE [LARGE SCALE GENOMIC DNA]</scope>
    <source>
        <strain evidence="4">IMCC1753</strain>
    </source>
</reference>
<gene>
    <name evidence="3" type="ORF">EUU25_07010</name>
</gene>
<dbReference type="Pfam" id="PF01266">
    <property type="entry name" value="DAO"/>
    <property type="match status" value="1"/>
</dbReference>
<dbReference type="GO" id="GO:0005737">
    <property type="term" value="C:cytoplasm"/>
    <property type="evidence" value="ECO:0007669"/>
    <property type="project" value="TreeGrafter"/>
</dbReference>
<protein>
    <submittedName>
        <fullName evidence="3">FAD-binding oxidoreductase</fullName>
    </submittedName>
</protein>
<dbReference type="KEGG" id="slaa:EUU25_07010"/>
<accession>A0A6I6L3B8</accession>